<gene>
    <name evidence="2" type="ORF">METZ01_LOCUS70718</name>
</gene>
<protein>
    <recommendedName>
        <fullName evidence="3">LITAF domain-containing protein</fullName>
    </recommendedName>
</protein>
<organism evidence="2">
    <name type="scientific">marine metagenome</name>
    <dbReference type="NCBI Taxonomy" id="408172"/>
    <lineage>
        <taxon>unclassified sequences</taxon>
        <taxon>metagenomes</taxon>
        <taxon>ecological metagenomes</taxon>
    </lineage>
</organism>
<evidence type="ECO:0000313" key="2">
    <source>
        <dbReference type="EMBL" id="SVA17864.1"/>
    </source>
</evidence>
<reference evidence="2" key="1">
    <citation type="submission" date="2018-05" db="EMBL/GenBank/DDBJ databases">
        <authorList>
            <person name="Lanie J.A."/>
            <person name="Ng W.-L."/>
            <person name="Kazmierczak K.M."/>
            <person name="Andrzejewski T.M."/>
            <person name="Davidsen T.M."/>
            <person name="Wayne K.J."/>
            <person name="Tettelin H."/>
            <person name="Glass J.I."/>
            <person name="Rusch D."/>
            <person name="Podicherti R."/>
            <person name="Tsui H.-C.T."/>
            <person name="Winkler M.E."/>
        </authorList>
    </citation>
    <scope>NUCLEOTIDE SEQUENCE</scope>
</reference>
<feature type="non-terminal residue" evidence="2">
    <location>
        <position position="1"/>
    </location>
</feature>
<keyword evidence="1" id="KW-0472">Membrane</keyword>
<keyword evidence="1" id="KW-0812">Transmembrane</keyword>
<name>A0A381TPZ2_9ZZZZ</name>
<proteinExistence type="predicted"/>
<keyword evidence="1" id="KW-1133">Transmembrane helix</keyword>
<dbReference type="EMBL" id="UINC01004927">
    <property type="protein sequence ID" value="SVA17864.1"/>
    <property type="molecule type" value="Genomic_DNA"/>
</dbReference>
<accession>A0A381TPZ2</accession>
<evidence type="ECO:0008006" key="3">
    <source>
        <dbReference type="Google" id="ProtNLM"/>
    </source>
</evidence>
<feature type="transmembrane region" description="Helical" evidence="1">
    <location>
        <begin position="24"/>
        <end position="51"/>
    </location>
</feature>
<sequence>YNEFNKCPACSGSHFYRQKDFNRLLGCGIIIFGILLVPITYGISLAIVALVDWFLYNRVPDTIVCYKCKGEFFGINLIPKNITSFDHHIAELYEEPS</sequence>
<dbReference type="AlphaFoldDB" id="A0A381TPZ2"/>
<evidence type="ECO:0000256" key="1">
    <source>
        <dbReference type="SAM" id="Phobius"/>
    </source>
</evidence>